<proteinExistence type="predicted"/>
<dbReference type="InterPro" id="IPR006118">
    <property type="entry name" value="Recombinase_CS"/>
</dbReference>
<dbReference type="InterPro" id="IPR038109">
    <property type="entry name" value="DNA_bind_recomb_sf"/>
</dbReference>
<keyword evidence="6" id="KW-0175">Coiled coil</keyword>
<dbReference type="InterPro" id="IPR025827">
    <property type="entry name" value="Zn_ribbon_recom_dom"/>
</dbReference>
<sequence length="571" mass="63951">MPDRHVAFYARVSTEGQARDNTIASQITALRERIAADGRQLEPDDAYVDEGYSGSVLVRPALERLRDAAAAGRIDQLYVLAPDRLARRHAHQALLMEEFRRAGMEVLFMNRPIGGTAEDDLLLQMQGVIAEYERSKILERSRRGRRHAARAGLLSAFTTAPFGYRYVPKDQGGGVARFDVVPEEARFVRLIFAWIGLERLSLREVCRRLQQAGVPNRRGSGLWYASTLHGMLSNMAYIGRAMYGHSRYLPSRPRLRPLRGHPQPPKRPGIRVAVPREEWIEVPVPALVDPAVFEAAQIQLAENRQRKRDSLRGPRWLLQGLTVCHRCGYAYYGKTAPVSGRDRSKGEYRHYRCTGTDAHRFGGTAICDNHPVRGDHLEQAVWGHVRALLEAPDRLADEYQRRLKEAYDGRAKSEELAQIVHQIAALQRGIGRLIDSYAAGVIDRSEFEPRVAGLKTRVAQLQQRQQDAAEAADAERELILVTSQLENFATKVRAGLDTLDWLGTRDIIRTLVRRIEIDGDDIEVVFRVPPPSGSAPPPPGPAGGNAPNWQDCTGGRRADLRLDDTLAPPRP</sequence>
<accession>A0A4V3AA04</accession>
<keyword evidence="2" id="KW-0238">DNA-binding</keyword>
<dbReference type="Gene3D" id="3.40.50.1390">
    <property type="entry name" value="Resolvase, N-terminal catalytic domain"/>
    <property type="match status" value="1"/>
</dbReference>
<dbReference type="Pfam" id="PF13408">
    <property type="entry name" value="Zn_ribbon_recom"/>
    <property type="match status" value="1"/>
</dbReference>
<keyword evidence="3" id="KW-0233">DNA recombination</keyword>
<evidence type="ECO:0000256" key="5">
    <source>
        <dbReference type="PROSITE-ProRule" id="PRU10137"/>
    </source>
</evidence>
<feature type="coiled-coil region" evidence="6">
    <location>
        <begin position="451"/>
        <end position="478"/>
    </location>
</feature>
<dbReference type="PANTHER" id="PTHR30461:SF23">
    <property type="entry name" value="DNA RECOMBINASE-RELATED"/>
    <property type="match status" value="1"/>
</dbReference>
<dbReference type="SMART" id="SM00857">
    <property type="entry name" value="Resolvase"/>
    <property type="match status" value="1"/>
</dbReference>
<dbReference type="GO" id="GO:0015074">
    <property type="term" value="P:DNA integration"/>
    <property type="evidence" value="ECO:0007669"/>
    <property type="project" value="UniProtKB-KW"/>
</dbReference>
<dbReference type="AlphaFoldDB" id="A0A4V3AA04"/>
<evidence type="ECO:0000313" key="10">
    <source>
        <dbReference type="EMBL" id="TDH61215.1"/>
    </source>
</evidence>
<reference evidence="10 11" key="1">
    <citation type="journal article" date="2016" name="J. Microbiol.">
        <title>Dankookia rubra gen. nov., sp. nov., an alphaproteobacterium isolated from sediment of a shallow stream.</title>
        <authorList>
            <person name="Kim W.H."/>
            <person name="Kim D.H."/>
            <person name="Kang K."/>
            <person name="Ahn T.Y."/>
        </authorList>
    </citation>
    <scope>NUCLEOTIDE SEQUENCE [LARGE SCALE GENOMIC DNA]</scope>
    <source>
        <strain evidence="10 11">JCM30602</strain>
    </source>
</reference>
<feature type="active site" description="O-(5'-phospho-DNA)-serine intermediate" evidence="4 5">
    <location>
        <position position="13"/>
    </location>
</feature>
<feature type="domain" description="Resolvase/invertase-type recombinase catalytic" evidence="8">
    <location>
        <begin position="5"/>
        <end position="152"/>
    </location>
</feature>
<feature type="domain" description="Recombinase" evidence="9">
    <location>
        <begin position="161"/>
        <end position="307"/>
    </location>
</feature>
<feature type="compositionally biased region" description="Basic and acidic residues" evidence="7">
    <location>
        <begin position="554"/>
        <end position="564"/>
    </location>
</feature>
<keyword evidence="11" id="KW-1185">Reference proteome</keyword>
<evidence type="ECO:0000256" key="2">
    <source>
        <dbReference type="ARBA" id="ARBA00023125"/>
    </source>
</evidence>
<dbReference type="InterPro" id="IPR036162">
    <property type="entry name" value="Resolvase-like_N_sf"/>
</dbReference>
<dbReference type="SUPFAM" id="SSF53041">
    <property type="entry name" value="Resolvase-like"/>
    <property type="match status" value="1"/>
</dbReference>
<dbReference type="CDD" id="cd00338">
    <property type="entry name" value="Ser_Recombinase"/>
    <property type="match status" value="1"/>
</dbReference>
<dbReference type="InterPro" id="IPR050639">
    <property type="entry name" value="SSR_resolvase"/>
</dbReference>
<evidence type="ECO:0000313" key="11">
    <source>
        <dbReference type="Proteomes" id="UP000295096"/>
    </source>
</evidence>
<name>A0A4V3AA04_9PROT</name>
<evidence type="ECO:0000256" key="3">
    <source>
        <dbReference type="ARBA" id="ARBA00023172"/>
    </source>
</evidence>
<dbReference type="EMBL" id="SMSJ01000024">
    <property type="protein sequence ID" value="TDH61215.1"/>
    <property type="molecule type" value="Genomic_DNA"/>
</dbReference>
<dbReference type="RefSeq" id="WP_133289956.1">
    <property type="nucleotide sequence ID" value="NZ_SMSJ01000024.1"/>
</dbReference>
<evidence type="ECO:0000256" key="4">
    <source>
        <dbReference type="PIRSR" id="PIRSR606118-50"/>
    </source>
</evidence>
<dbReference type="InterPro" id="IPR006119">
    <property type="entry name" value="Resolv_N"/>
</dbReference>
<feature type="compositionally biased region" description="Pro residues" evidence="7">
    <location>
        <begin position="528"/>
        <end position="541"/>
    </location>
</feature>
<dbReference type="GO" id="GO:0003677">
    <property type="term" value="F:DNA binding"/>
    <property type="evidence" value="ECO:0007669"/>
    <property type="project" value="UniProtKB-KW"/>
</dbReference>
<organism evidence="10 11">
    <name type="scientific">Dankookia rubra</name>
    <dbReference type="NCBI Taxonomy" id="1442381"/>
    <lineage>
        <taxon>Bacteria</taxon>
        <taxon>Pseudomonadati</taxon>
        <taxon>Pseudomonadota</taxon>
        <taxon>Alphaproteobacteria</taxon>
        <taxon>Acetobacterales</taxon>
        <taxon>Roseomonadaceae</taxon>
        <taxon>Dankookia</taxon>
    </lineage>
</organism>
<evidence type="ECO:0000259" key="8">
    <source>
        <dbReference type="PROSITE" id="PS51736"/>
    </source>
</evidence>
<dbReference type="PROSITE" id="PS00397">
    <property type="entry name" value="RECOMBINASES_1"/>
    <property type="match status" value="1"/>
</dbReference>
<dbReference type="PROSITE" id="PS51736">
    <property type="entry name" value="RECOMBINASES_3"/>
    <property type="match status" value="1"/>
</dbReference>
<protein>
    <submittedName>
        <fullName evidence="10">Recombinase family protein</fullName>
    </submittedName>
</protein>
<evidence type="ECO:0000259" key="9">
    <source>
        <dbReference type="PROSITE" id="PS51737"/>
    </source>
</evidence>
<comment type="caution">
    <text evidence="10">The sequence shown here is derived from an EMBL/GenBank/DDBJ whole genome shotgun (WGS) entry which is preliminary data.</text>
</comment>
<evidence type="ECO:0000256" key="7">
    <source>
        <dbReference type="SAM" id="MobiDB-lite"/>
    </source>
</evidence>
<dbReference type="Gene3D" id="3.90.1750.20">
    <property type="entry name" value="Putative Large Serine Recombinase, Chain B, Domain 2"/>
    <property type="match status" value="1"/>
</dbReference>
<dbReference type="Proteomes" id="UP000295096">
    <property type="component" value="Unassembled WGS sequence"/>
</dbReference>
<feature type="region of interest" description="Disordered" evidence="7">
    <location>
        <begin position="528"/>
        <end position="571"/>
    </location>
</feature>
<evidence type="ECO:0000256" key="1">
    <source>
        <dbReference type="ARBA" id="ARBA00022908"/>
    </source>
</evidence>
<dbReference type="Pfam" id="PF00239">
    <property type="entry name" value="Resolvase"/>
    <property type="match status" value="1"/>
</dbReference>
<dbReference type="GO" id="GO:0000150">
    <property type="term" value="F:DNA strand exchange activity"/>
    <property type="evidence" value="ECO:0007669"/>
    <property type="project" value="InterPro"/>
</dbReference>
<dbReference type="PROSITE" id="PS51737">
    <property type="entry name" value="RECOMBINASE_DNA_BIND"/>
    <property type="match status" value="1"/>
</dbReference>
<gene>
    <name evidence="10" type="ORF">E2C06_17740</name>
</gene>
<dbReference type="Pfam" id="PF07508">
    <property type="entry name" value="Recombinase"/>
    <property type="match status" value="1"/>
</dbReference>
<dbReference type="InterPro" id="IPR011109">
    <property type="entry name" value="DNA_bind_recombinase_dom"/>
</dbReference>
<evidence type="ECO:0000256" key="6">
    <source>
        <dbReference type="SAM" id="Coils"/>
    </source>
</evidence>
<dbReference type="PANTHER" id="PTHR30461">
    <property type="entry name" value="DNA-INVERTASE FROM LAMBDOID PROPHAGE"/>
    <property type="match status" value="1"/>
</dbReference>
<keyword evidence="1" id="KW-0229">DNA integration</keyword>
<dbReference type="OrthoDB" id="4500247at2"/>